<evidence type="ECO:0000259" key="1">
    <source>
        <dbReference type="Pfam" id="PF04168"/>
    </source>
</evidence>
<dbReference type="InterPro" id="IPR007296">
    <property type="entry name" value="DUF403"/>
</dbReference>
<dbReference type="EMBL" id="JBHUHZ010000001">
    <property type="protein sequence ID" value="MFD2161087.1"/>
    <property type="molecule type" value="Genomic_DNA"/>
</dbReference>
<name>A0ABW4ZGX2_9SPHI</name>
<dbReference type="RefSeq" id="WP_255905514.1">
    <property type="nucleotide sequence ID" value="NZ_JAFMZO010000005.1"/>
</dbReference>
<dbReference type="PANTHER" id="PTHR34595">
    <property type="entry name" value="BLR5612 PROTEIN"/>
    <property type="match status" value="1"/>
</dbReference>
<accession>A0ABW4ZGX2</accession>
<proteinExistence type="predicted"/>
<dbReference type="Pfam" id="PF04168">
    <property type="entry name" value="Alpha-E"/>
    <property type="match status" value="1"/>
</dbReference>
<reference evidence="3" key="1">
    <citation type="journal article" date="2019" name="Int. J. Syst. Evol. Microbiol.">
        <title>The Global Catalogue of Microorganisms (GCM) 10K type strain sequencing project: providing services to taxonomists for standard genome sequencing and annotation.</title>
        <authorList>
            <consortium name="The Broad Institute Genomics Platform"/>
            <consortium name="The Broad Institute Genome Sequencing Center for Infectious Disease"/>
            <person name="Wu L."/>
            <person name="Ma J."/>
        </authorList>
    </citation>
    <scope>NUCLEOTIDE SEQUENCE [LARGE SCALE GENOMIC DNA]</scope>
    <source>
        <strain evidence="3">KCTC 42217</strain>
    </source>
</reference>
<keyword evidence="3" id="KW-1185">Reference proteome</keyword>
<evidence type="ECO:0000313" key="3">
    <source>
        <dbReference type="Proteomes" id="UP001597387"/>
    </source>
</evidence>
<feature type="domain" description="DUF403" evidence="1">
    <location>
        <begin position="1"/>
        <end position="308"/>
    </location>
</feature>
<organism evidence="2 3">
    <name type="scientific">Paradesertivirga mongoliensis</name>
    <dbReference type="NCBI Taxonomy" id="2100740"/>
    <lineage>
        <taxon>Bacteria</taxon>
        <taxon>Pseudomonadati</taxon>
        <taxon>Bacteroidota</taxon>
        <taxon>Sphingobacteriia</taxon>
        <taxon>Sphingobacteriales</taxon>
        <taxon>Sphingobacteriaceae</taxon>
        <taxon>Paradesertivirga</taxon>
    </lineage>
</organism>
<dbReference type="Proteomes" id="UP001597387">
    <property type="component" value="Unassembled WGS sequence"/>
</dbReference>
<dbReference type="InterPro" id="IPR051680">
    <property type="entry name" value="ATP-dep_Glu-Cys_Ligase-2"/>
</dbReference>
<comment type="caution">
    <text evidence="2">The sequence shown here is derived from an EMBL/GenBank/DDBJ whole genome shotgun (WGS) entry which is preliminary data.</text>
</comment>
<dbReference type="PANTHER" id="PTHR34595:SF7">
    <property type="entry name" value="SLL1039 PROTEIN"/>
    <property type="match status" value="1"/>
</dbReference>
<sequence length="311" mass="36089">MLSRVAANLYWLSRYVERSDGILRMLKINYASAQDSIHEFSWRPVIKLYTKLEDESLDKIEHDSRDVLLYMIAGKENPNSIINMITLARENARSVQDHITKDLWQCLNEYYHLIKDNKLISFLKKDDPISALDILIRQGMLYGGTAEATMERGEGTSFMNMGKYLERSIQSADILDVKFGTINNDPDLLTDTSYWKHLLLSLGGYELYLKTYRQGFEAENVLELVVLNNDFPRSVLYSVNQVAQHLERLRINNNISEIKEITMLIGRLESRIKYSTLTSIRQEGLHPYLYSIKKDLYDIGDALNVQYFAYS</sequence>
<evidence type="ECO:0000313" key="2">
    <source>
        <dbReference type="EMBL" id="MFD2161087.1"/>
    </source>
</evidence>
<protein>
    <submittedName>
        <fullName evidence="2">Alpha-E domain-containing protein</fullName>
    </submittedName>
</protein>
<gene>
    <name evidence="2" type="ORF">ACFSJU_01690</name>
</gene>